<dbReference type="RefSeq" id="WP_131279247.1">
    <property type="nucleotide sequence ID" value="NZ_JBHSLR010000009.1"/>
</dbReference>
<evidence type="ECO:0000313" key="2">
    <source>
        <dbReference type="Proteomes" id="UP000293036"/>
    </source>
</evidence>
<dbReference type="AlphaFoldDB" id="A0A4Q9V3Q5"/>
<comment type="caution">
    <text evidence="1">The sequence shown here is derived from an EMBL/GenBank/DDBJ whole genome shotgun (WGS) entry which is preliminary data.</text>
</comment>
<organism evidence="1 2">
    <name type="scientific">Arcanobacterium bovis</name>
    <dbReference type="NCBI Taxonomy" id="2529275"/>
    <lineage>
        <taxon>Bacteria</taxon>
        <taxon>Bacillati</taxon>
        <taxon>Actinomycetota</taxon>
        <taxon>Actinomycetes</taxon>
        <taxon>Actinomycetales</taxon>
        <taxon>Actinomycetaceae</taxon>
        <taxon>Arcanobacterium</taxon>
    </lineage>
</organism>
<accession>A0A4Q9V3Q5</accession>
<evidence type="ECO:0000313" key="1">
    <source>
        <dbReference type="EMBL" id="TBW23753.1"/>
    </source>
</evidence>
<name>A0A4Q9V3Q5_9ACTO</name>
<reference evidence="1 2" key="1">
    <citation type="submission" date="2019-02" db="EMBL/GenBank/DDBJ databases">
        <title>Arcanobacterium bovis sp. nov., isolated from the milk of a cow with mastitis.</title>
        <authorList>
            <person name="Sammra O."/>
            <person name="Foster G."/>
            <person name="Hassan A."/>
            <person name="Alssahen M."/>
            <person name="Laemmler C."/>
            <person name="Borowiak M."/>
            <person name="Malorny B."/>
            <person name="Abdulmawjood A."/>
        </authorList>
    </citation>
    <scope>NUCLEOTIDE SEQUENCE [LARGE SCALE GENOMIC DNA]</scope>
    <source>
        <strain evidence="1 2">C605018/01/1</strain>
    </source>
</reference>
<dbReference type="EMBL" id="SJDT01000001">
    <property type="protein sequence ID" value="TBW23753.1"/>
    <property type="molecule type" value="Genomic_DNA"/>
</dbReference>
<sequence>MRLWSLHPSLLDRQGLTALWREALLAQAVLAGRTRGYTKHPQLNRFQNCPDPRGAIAHYLEAVYHDAVRRGYNYDPTRIDDVPRYTTALPVTRGQVLYEREHLFAKLQRRSPELATDFPSGMPALHPSFYLVEGDIEPWEVVQR</sequence>
<gene>
    <name evidence="1" type="ORF">EZJ44_01045</name>
</gene>
<protein>
    <recommendedName>
        <fullName evidence="3">Pyrimidine dimer DNA glycosylase</fullName>
    </recommendedName>
</protein>
<dbReference type="Pfam" id="PF03013">
    <property type="entry name" value="Pyr_excise"/>
    <property type="match status" value="1"/>
</dbReference>
<dbReference type="Proteomes" id="UP000293036">
    <property type="component" value="Unassembled WGS sequence"/>
</dbReference>
<dbReference type="InterPro" id="IPR004260">
    <property type="entry name" value="Pyr-dimer_DNA_glycosylase"/>
</dbReference>
<dbReference type="OrthoDB" id="3253436at2"/>
<proteinExistence type="predicted"/>
<evidence type="ECO:0008006" key="3">
    <source>
        <dbReference type="Google" id="ProtNLM"/>
    </source>
</evidence>
<keyword evidence="2" id="KW-1185">Reference proteome</keyword>